<proteinExistence type="predicted"/>
<reference evidence="2 3" key="1">
    <citation type="submission" date="2018-08" db="EMBL/GenBank/DDBJ databases">
        <title>A genome reference for cultivated species of the human gut microbiota.</title>
        <authorList>
            <person name="Zou Y."/>
            <person name="Xue W."/>
            <person name="Luo G."/>
        </authorList>
    </citation>
    <scope>NUCLEOTIDE SEQUENCE [LARGE SCALE GENOMIC DNA]</scope>
    <source>
        <strain evidence="2 3">AM18-6</strain>
    </source>
</reference>
<dbReference type="EMBL" id="QRJE01000029">
    <property type="protein sequence ID" value="RHH08440.1"/>
    <property type="molecule type" value="Genomic_DNA"/>
</dbReference>
<name>A0A396BQD2_BACFG</name>
<gene>
    <name evidence="2" type="ORF">DW228_17165</name>
</gene>
<feature type="transmembrane region" description="Helical" evidence="1">
    <location>
        <begin position="20"/>
        <end position="43"/>
    </location>
</feature>
<organism evidence="2 3">
    <name type="scientific">Bacteroides fragilis</name>
    <dbReference type="NCBI Taxonomy" id="817"/>
    <lineage>
        <taxon>Bacteria</taxon>
        <taxon>Pseudomonadati</taxon>
        <taxon>Bacteroidota</taxon>
        <taxon>Bacteroidia</taxon>
        <taxon>Bacteroidales</taxon>
        <taxon>Bacteroidaceae</taxon>
        <taxon>Bacteroides</taxon>
    </lineage>
</organism>
<keyword evidence="1" id="KW-1133">Transmembrane helix</keyword>
<evidence type="ECO:0000313" key="3">
    <source>
        <dbReference type="Proteomes" id="UP000266644"/>
    </source>
</evidence>
<keyword evidence="1" id="KW-0812">Transmembrane</keyword>
<dbReference type="Proteomes" id="UP000266644">
    <property type="component" value="Unassembled WGS sequence"/>
</dbReference>
<evidence type="ECO:0000256" key="1">
    <source>
        <dbReference type="SAM" id="Phobius"/>
    </source>
</evidence>
<evidence type="ECO:0000313" key="2">
    <source>
        <dbReference type="EMBL" id="RHH08440.1"/>
    </source>
</evidence>
<keyword evidence="1" id="KW-0472">Membrane</keyword>
<protein>
    <submittedName>
        <fullName evidence="2">Uncharacterized protein</fullName>
    </submittedName>
</protein>
<dbReference type="AlphaFoldDB" id="A0A396BQD2"/>
<sequence>MGHPTMQENDTAKLTPTEYAYFFFKYLLLFLFITSVVSIFLAYRTCFFSSCESLQEFTRTIKRHDSSFLTYVTEEIAEPHLHSTGKHENSLSIR</sequence>
<comment type="caution">
    <text evidence="2">The sequence shown here is derived from an EMBL/GenBank/DDBJ whole genome shotgun (WGS) entry which is preliminary data.</text>
</comment>
<accession>A0A396BQD2</accession>